<dbReference type="InParanoid" id="A0A0D2AW45"/>
<dbReference type="GO" id="GO:0016491">
    <property type="term" value="F:oxidoreductase activity"/>
    <property type="evidence" value="ECO:0007669"/>
    <property type="project" value="InterPro"/>
</dbReference>
<evidence type="ECO:0000256" key="2">
    <source>
        <dbReference type="ARBA" id="ARBA00022692"/>
    </source>
</evidence>
<feature type="transmembrane region" description="Helical" evidence="5">
    <location>
        <begin position="100"/>
        <end position="122"/>
    </location>
</feature>
<keyword evidence="2 5" id="KW-0812">Transmembrane</keyword>
<feature type="transmembrane region" description="Helical" evidence="5">
    <location>
        <begin position="12"/>
        <end position="36"/>
    </location>
</feature>
<dbReference type="HOGENOM" id="CLU_047036_4_0_1"/>
<evidence type="ECO:0000256" key="3">
    <source>
        <dbReference type="ARBA" id="ARBA00022989"/>
    </source>
</evidence>
<keyword evidence="8" id="KW-1185">Reference proteome</keyword>
<dbReference type="GeneID" id="27313560"/>
<name>A0A0D2AW45_9PEZI</name>
<dbReference type="InterPro" id="IPR050307">
    <property type="entry name" value="Sterol_Desaturase_Related"/>
</dbReference>
<dbReference type="InterPro" id="IPR006694">
    <property type="entry name" value="Fatty_acid_hydroxylase"/>
</dbReference>
<gene>
    <name evidence="7" type="ORF">PV09_05587</name>
</gene>
<reference evidence="7 8" key="1">
    <citation type="submission" date="2015-01" db="EMBL/GenBank/DDBJ databases">
        <title>The Genome Sequence of Ochroconis gallopava CBS43764.</title>
        <authorList>
            <consortium name="The Broad Institute Genomics Platform"/>
            <person name="Cuomo C."/>
            <person name="de Hoog S."/>
            <person name="Gorbushina A."/>
            <person name="Stielow B."/>
            <person name="Teixiera M."/>
            <person name="Abouelleil A."/>
            <person name="Chapman S.B."/>
            <person name="Priest M."/>
            <person name="Young S.K."/>
            <person name="Wortman J."/>
            <person name="Nusbaum C."/>
            <person name="Birren B."/>
        </authorList>
    </citation>
    <scope>NUCLEOTIDE SEQUENCE [LARGE SCALE GENOMIC DNA]</scope>
    <source>
        <strain evidence="7 8">CBS 43764</strain>
    </source>
</reference>
<dbReference type="STRING" id="253628.A0A0D2AW45"/>
<sequence>MGAAISLPFISFFALPALTSYGTSVNLLFFTLNWYILLLTHPPLSVEIIGISVVQLLCYILPALLFLLFDTGLPSIATAIKTQGDIALAGRLGRKRVAKIAAWSVLNVALGVALQLALELLLTKVLRMRTALSLSKRMPMPWTIAQQALILVLVRGILQYYIHRFVLHNPNVFLSKYHVAWQHAIPAPFSICASYDSPPCYLLHHWVPLFVPAIAMRAHILPVLFALAITSLETLVTYSGYSILPSGILLPGMAKRVDNHFLVQGQGNYAAFGALDWCHGTSVGRDLVDDMKAEWEKHDGDAKIQMAGEKAGNLVDGIGDKVRARANAGRKKASGRS</sequence>
<dbReference type="Proteomes" id="UP000053259">
    <property type="component" value="Unassembled WGS sequence"/>
</dbReference>
<keyword evidence="4 5" id="KW-0472">Membrane</keyword>
<dbReference type="EMBL" id="KN847545">
    <property type="protein sequence ID" value="KIW03379.1"/>
    <property type="molecule type" value="Genomic_DNA"/>
</dbReference>
<proteinExistence type="predicted"/>
<dbReference type="GO" id="GO:0016020">
    <property type="term" value="C:membrane"/>
    <property type="evidence" value="ECO:0007669"/>
    <property type="project" value="UniProtKB-SubCell"/>
</dbReference>
<dbReference type="Pfam" id="PF04116">
    <property type="entry name" value="FA_hydroxylase"/>
    <property type="match status" value="1"/>
</dbReference>
<feature type="domain" description="Fatty acid hydroxylase" evidence="6">
    <location>
        <begin position="149"/>
        <end position="281"/>
    </location>
</feature>
<feature type="transmembrane region" description="Helical" evidence="5">
    <location>
        <begin position="48"/>
        <end position="69"/>
    </location>
</feature>
<protein>
    <recommendedName>
        <fullName evidence="6">Fatty acid hydroxylase domain-containing protein</fullName>
    </recommendedName>
</protein>
<evidence type="ECO:0000256" key="4">
    <source>
        <dbReference type="ARBA" id="ARBA00023136"/>
    </source>
</evidence>
<dbReference type="AlphaFoldDB" id="A0A0D2AW45"/>
<dbReference type="GO" id="GO:0005506">
    <property type="term" value="F:iron ion binding"/>
    <property type="evidence" value="ECO:0007669"/>
    <property type="project" value="InterPro"/>
</dbReference>
<organism evidence="7 8">
    <name type="scientific">Verruconis gallopava</name>
    <dbReference type="NCBI Taxonomy" id="253628"/>
    <lineage>
        <taxon>Eukaryota</taxon>
        <taxon>Fungi</taxon>
        <taxon>Dikarya</taxon>
        <taxon>Ascomycota</taxon>
        <taxon>Pezizomycotina</taxon>
        <taxon>Dothideomycetes</taxon>
        <taxon>Pleosporomycetidae</taxon>
        <taxon>Venturiales</taxon>
        <taxon>Sympoventuriaceae</taxon>
        <taxon>Verruconis</taxon>
    </lineage>
</organism>
<keyword evidence="3 5" id="KW-1133">Transmembrane helix</keyword>
<evidence type="ECO:0000256" key="1">
    <source>
        <dbReference type="ARBA" id="ARBA00004370"/>
    </source>
</evidence>
<dbReference type="PANTHER" id="PTHR11863">
    <property type="entry name" value="STEROL DESATURASE"/>
    <property type="match status" value="1"/>
</dbReference>
<comment type="subcellular location">
    <subcellularLocation>
        <location evidence="1">Membrane</location>
    </subcellularLocation>
</comment>
<evidence type="ECO:0000313" key="8">
    <source>
        <dbReference type="Proteomes" id="UP000053259"/>
    </source>
</evidence>
<evidence type="ECO:0000313" key="7">
    <source>
        <dbReference type="EMBL" id="KIW03379.1"/>
    </source>
</evidence>
<dbReference type="VEuPathDB" id="FungiDB:PV09_05587"/>
<evidence type="ECO:0000259" key="6">
    <source>
        <dbReference type="Pfam" id="PF04116"/>
    </source>
</evidence>
<dbReference type="RefSeq" id="XP_016213248.1">
    <property type="nucleotide sequence ID" value="XM_016359109.1"/>
</dbReference>
<accession>A0A0D2AW45</accession>
<dbReference type="OrthoDB" id="408954at2759"/>
<dbReference type="GO" id="GO:0008610">
    <property type="term" value="P:lipid biosynthetic process"/>
    <property type="evidence" value="ECO:0007669"/>
    <property type="project" value="InterPro"/>
</dbReference>
<evidence type="ECO:0000256" key="5">
    <source>
        <dbReference type="SAM" id="Phobius"/>
    </source>
</evidence>